<dbReference type="STRING" id="151549.A0A4C1WZT4"/>
<sequence length="618" mass="72135">MEEGEGCLDFKAEIVYLMEGQVGHGNFYSGGGRMDHRTFGYWTKSNSGSCYFTSIFCESLVFDWSSRSASQLCLPQSGHTTHERSPQHMLGQLVWRTERFWNREYLGATQKTSLHISHVNIRLSIRNRNWIRSEPKNWKDMNPKERKAWQDQQIALWKAQQAEEKLAQIALAKEKRVKMAKARADLAQKNKEEQEIRRDILVKTINLFKGFERQKIQYANKKQTRAEWQQYLKCDGLPDPRIVTQMNTYLAMWRETVKCDVNELDRRCNETIPMLETLEELVANAKQFTAQQVERFNEVRVAVRRQLSEAIQCASYWLLRDIESNLKMETIKLSTFEKHFVGLRLNIWVAVKMPDRKPPPIEEERSPVELSFPSLKVSVKLPKSIDGRTLCVRAAKATIDLMSENSRTYKLPHPMPNQTEDLYRFNAKEYSEICQLAEEQDETRKAFYAKVRERKKELEVFIRANPFSKNEEQEQELQDLALAEPPFMPDPRTFIAERNAEDFRKYLNSCLLKTRTGEINLRKYRICGGILNLDLLSTPPQPKRAPFKIELTKRVNDHAIHKRVSGHRHQYTLASHQCVTGFLGKSRIYGGRELMEAVFYENTASHRSIQAICVLQQS</sequence>
<dbReference type="PANTHER" id="PTHR20929">
    <property type="entry name" value="LUNG ADENOMA SUSCEPTIBILITY 1-RELATED"/>
    <property type="match status" value="1"/>
</dbReference>
<dbReference type="GO" id="GO:0005930">
    <property type="term" value="C:axoneme"/>
    <property type="evidence" value="ECO:0007669"/>
    <property type="project" value="TreeGrafter"/>
</dbReference>
<evidence type="ECO:0000256" key="2">
    <source>
        <dbReference type="SAM" id="Coils"/>
    </source>
</evidence>
<comment type="caution">
    <text evidence="4">The sequence shown here is derived from an EMBL/GenBank/DDBJ whole genome shotgun (WGS) entry which is preliminary data.</text>
</comment>
<accession>A0A4C1WZT4</accession>
<gene>
    <name evidence="4" type="primary">CASC1</name>
    <name evidence="4" type="ORF">EVAR_45791_1</name>
</gene>
<dbReference type="InterPro" id="IPR031826">
    <property type="entry name" value="IC97/Casc1_N"/>
</dbReference>
<feature type="domain" description="IC97/Casc1 N-terminal" evidence="3">
    <location>
        <begin position="161"/>
        <end position="352"/>
    </location>
</feature>
<reference evidence="4 5" key="1">
    <citation type="journal article" date="2019" name="Commun. Biol.">
        <title>The bagworm genome reveals a unique fibroin gene that provides high tensile strength.</title>
        <authorList>
            <person name="Kono N."/>
            <person name="Nakamura H."/>
            <person name="Ohtoshi R."/>
            <person name="Tomita M."/>
            <person name="Numata K."/>
            <person name="Arakawa K."/>
        </authorList>
    </citation>
    <scope>NUCLEOTIDE SEQUENCE [LARGE SCALE GENOMIC DNA]</scope>
</reference>
<comment type="similarity">
    <text evidence="1">Belongs to the DNAI7 family.</text>
</comment>
<proteinExistence type="inferred from homology"/>
<dbReference type="OrthoDB" id="297923at2759"/>
<dbReference type="GO" id="GO:0008017">
    <property type="term" value="F:microtubule binding"/>
    <property type="evidence" value="ECO:0007669"/>
    <property type="project" value="TreeGrafter"/>
</dbReference>
<dbReference type="AlphaFoldDB" id="A0A4C1WZT4"/>
<organism evidence="4 5">
    <name type="scientific">Eumeta variegata</name>
    <name type="common">Bagworm moth</name>
    <name type="synonym">Eumeta japonica</name>
    <dbReference type="NCBI Taxonomy" id="151549"/>
    <lineage>
        <taxon>Eukaryota</taxon>
        <taxon>Metazoa</taxon>
        <taxon>Ecdysozoa</taxon>
        <taxon>Arthropoda</taxon>
        <taxon>Hexapoda</taxon>
        <taxon>Insecta</taxon>
        <taxon>Pterygota</taxon>
        <taxon>Neoptera</taxon>
        <taxon>Endopterygota</taxon>
        <taxon>Lepidoptera</taxon>
        <taxon>Glossata</taxon>
        <taxon>Ditrysia</taxon>
        <taxon>Tineoidea</taxon>
        <taxon>Psychidae</taxon>
        <taxon>Oiketicinae</taxon>
        <taxon>Eumeta</taxon>
    </lineage>
</organism>
<dbReference type="PANTHER" id="PTHR20929:SF11">
    <property type="entry name" value="DYNEIN AXONEMAL INTERMEDIATE CHAIN 7"/>
    <property type="match status" value="1"/>
</dbReference>
<keyword evidence="2" id="KW-0175">Coiled coil</keyword>
<evidence type="ECO:0000259" key="3">
    <source>
        <dbReference type="Pfam" id="PF15927"/>
    </source>
</evidence>
<evidence type="ECO:0000313" key="4">
    <source>
        <dbReference type="EMBL" id="GBP57036.1"/>
    </source>
</evidence>
<name>A0A4C1WZT4_EUMVA</name>
<evidence type="ECO:0000256" key="1">
    <source>
        <dbReference type="ARBA" id="ARBA00024332"/>
    </source>
</evidence>
<evidence type="ECO:0000313" key="5">
    <source>
        <dbReference type="Proteomes" id="UP000299102"/>
    </source>
</evidence>
<keyword evidence="5" id="KW-1185">Reference proteome</keyword>
<dbReference type="Pfam" id="PF15927">
    <property type="entry name" value="Casc1_N"/>
    <property type="match status" value="1"/>
</dbReference>
<dbReference type="GO" id="GO:0048487">
    <property type="term" value="F:beta-tubulin binding"/>
    <property type="evidence" value="ECO:0007669"/>
    <property type="project" value="TreeGrafter"/>
</dbReference>
<dbReference type="InterPro" id="IPR023247">
    <property type="entry name" value="IC97/Dnai7-like"/>
</dbReference>
<dbReference type="EMBL" id="BGZK01000707">
    <property type="protein sequence ID" value="GBP57036.1"/>
    <property type="molecule type" value="Genomic_DNA"/>
</dbReference>
<protein>
    <submittedName>
        <fullName evidence="4">Protein CASC1</fullName>
    </submittedName>
</protein>
<feature type="coiled-coil region" evidence="2">
    <location>
        <begin position="172"/>
        <end position="199"/>
    </location>
</feature>
<dbReference type="Proteomes" id="UP000299102">
    <property type="component" value="Unassembled WGS sequence"/>
</dbReference>